<feature type="compositionally biased region" description="Polar residues" evidence="1">
    <location>
        <begin position="1167"/>
        <end position="1179"/>
    </location>
</feature>
<feature type="region of interest" description="Disordered" evidence="1">
    <location>
        <begin position="714"/>
        <end position="752"/>
    </location>
</feature>
<protein>
    <submittedName>
        <fullName evidence="3">Protein abnormal spindle</fullName>
    </submittedName>
</protein>
<gene>
    <name evidence="3" type="ORF">PHPALM_8699</name>
</gene>
<feature type="compositionally biased region" description="Basic and acidic residues" evidence="1">
    <location>
        <begin position="737"/>
        <end position="752"/>
    </location>
</feature>
<evidence type="ECO:0000256" key="1">
    <source>
        <dbReference type="SAM" id="MobiDB-lite"/>
    </source>
</evidence>
<dbReference type="AlphaFoldDB" id="A0A2P4Y976"/>
<evidence type="ECO:0000259" key="2">
    <source>
        <dbReference type="PROSITE" id="PS50020"/>
    </source>
</evidence>
<dbReference type="PROSITE" id="PS50096">
    <property type="entry name" value="IQ"/>
    <property type="match status" value="7"/>
</dbReference>
<dbReference type="InterPro" id="IPR036020">
    <property type="entry name" value="WW_dom_sf"/>
</dbReference>
<dbReference type="Pfam" id="PF00612">
    <property type="entry name" value="IQ"/>
    <property type="match status" value="6"/>
</dbReference>
<dbReference type="PROSITE" id="PS50020">
    <property type="entry name" value="WW_DOMAIN_2"/>
    <property type="match status" value="1"/>
</dbReference>
<dbReference type="Proteomes" id="UP000237271">
    <property type="component" value="Unassembled WGS sequence"/>
</dbReference>
<dbReference type="OrthoDB" id="6344460at2759"/>
<name>A0A2P4Y976_9STRA</name>
<feature type="compositionally biased region" description="Low complexity" evidence="1">
    <location>
        <begin position="677"/>
        <end position="686"/>
    </location>
</feature>
<dbReference type="SUPFAM" id="SSF51045">
    <property type="entry name" value="WW domain"/>
    <property type="match status" value="1"/>
</dbReference>
<dbReference type="SMART" id="SM00015">
    <property type="entry name" value="IQ"/>
    <property type="match status" value="10"/>
</dbReference>
<dbReference type="CDD" id="cd00201">
    <property type="entry name" value="WW"/>
    <property type="match status" value="1"/>
</dbReference>
<feature type="region of interest" description="Disordered" evidence="1">
    <location>
        <begin position="672"/>
        <end position="701"/>
    </location>
</feature>
<dbReference type="Gene3D" id="2.20.70.10">
    <property type="match status" value="1"/>
</dbReference>
<dbReference type="EMBL" id="NCKW01004882">
    <property type="protein sequence ID" value="POM74355.1"/>
    <property type="molecule type" value="Genomic_DNA"/>
</dbReference>
<dbReference type="SMART" id="SM00456">
    <property type="entry name" value="WW"/>
    <property type="match status" value="2"/>
</dbReference>
<dbReference type="PROSITE" id="PS01159">
    <property type="entry name" value="WW_DOMAIN_1"/>
    <property type="match status" value="1"/>
</dbReference>
<feature type="domain" description="WW" evidence="2">
    <location>
        <begin position="697"/>
        <end position="730"/>
    </location>
</feature>
<dbReference type="Pfam" id="PF00397">
    <property type="entry name" value="WW"/>
    <property type="match status" value="1"/>
</dbReference>
<sequence>MHRSDAQKDGLRVVTEIFAKMQHRMLFNSYSRWKEFLENARHEDRKHEALILAQKRAVALLERVSSDAYVGTLAQGFQRWKTKMHEMIEHERHVAASVIQKAVRAHRSRLNLEALRQAAKALDYSRNQAIQALLRFERYGTTMRWSTLRIGFDFVKQTRAARNLQLFLRRVAVRRQIAHRTMRREGAVRIQAQWRAHVARQEVARRRVERALRLALELKAAIQMERAARGFLARTNLHVKFRERKKMIEDARARAAAEELARQHWRSVLAVQCTWRRLLARKVYERRLKARRMEQGAVYLQRFWRRRKGLYVLGLRFVERRERIAQCRLQAAIVLQCAYRCFRARCKRTFFATEKANRQRASIVIQRHVRGRIARTHYQQTRNAVLIIQCSIRCALARHQRCRRRQAVHKLQTWIKGVYSCRAARTVLNQLRVEAKRREASVILIQKLVRQREAEQHARLFREALNIVKIEQRRYFGSDIAGVQGGIGWTTHQASSELLTYLTQRFLEDGSCFTIKEMRWLRTQVQAGHERLKREDRAAVYLQRRFRGYATRMAYWVHRMQMDELQRLKEQKAVVIQSGARRWLARRYVRRLREQRRLAELKEAYIRERKQKEEERLWKERYDREQMELSVQRAQEAANQIREARREADLARVKAEAAEYRAKELAAEREIESLLKSSTTENTEANSENEENKDDVKEEKDPWVQYSDEHGNAYYYNENTGESSWDPPPPRVRKAKSTLEHEESTDIQTKDDKVPEEIPVKEVDPLEEILLQGKCIKCQQAQSTKRCLDCVDTKRAFYCTECFKQHLVSLNQENSTTNAKHDFEVVPDAAVVPARCESGMECSVDEDNPQATSNNQESMKNLAAYYCYQCQPCPKANSTTDAVEPEVTNTMENDRALGSFYCEPCFARDHETAKTLRHVDKALRFRRGALLCCDCGHALAVRECESCGGDKFCEMCFISSHTGSKRRSMKHTWTSLDVLRDLLEKETDTYCVECDVRASSRLCNLCGDGFCDGCFNKTHAKGVKRRHTWLPWSVAAQHGDWIEIKDDKATIYYNVETKESTNKKPNVLLSGEERHRLVLTEREQLQRSRQVELESEVVKLKEQLRELQTQHQPGTRARNPGSNTNNQPPSNKTDTKPPKRGVLSKLFGPKSPPQTLTPEERQRDLANRNQAEQQPISSPAFQQAMVHELTALAVTSPQLSKPK</sequence>
<proteinExistence type="predicted"/>
<evidence type="ECO:0000313" key="3">
    <source>
        <dbReference type="EMBL" id="POM74355.1"/>
    </source>
</evidence>
<feature type="compositionally biased region" description="Polar residues" evidence="1">
    <location>
        <begin position="1120"/>
        <end position="1132"/>
    </location>
</feature>
<feature type="region of interest" description="Disordered" evidence="1">
    <location>
        <begin position="1105"/>
        <end position="1179"/>
    </location>
</feature>
<dbReference type="InterPro" id="IPR000048">
    <property type="entry name" value="IQ_motif_EF-hand-BS"/>
</dbReference>
<dbReference type="InterPro" id="IPR001202">
    <property type="entry name" value="WW_dom"/>
</dbReference>
<dbReference type="Gene3D" id="1.20.5.190">
    <property type="match status" value="2"/>
</dbReference>
<reference evidence="3 4" key="1">
    <citation type="journal article" date="2017" name="Genome Biol. Evol.">
        <title>Phytophthora megakarya and P. palmivora, closely related causal agents of cacao black pod rot, underwent increases in genome sizes and gene numbers by different mechanisms.</title>
        <authorList>
            <person name="Ali S.S."/>
            <person name="Shao J."/>
            <person name="Lary D.J."/>
            <person name="Kronmiller B."/>
            <person name="Shen D."/>
            <person name="Strem M.D."/>
            <person name="Amoako-Attah I."/>
            <person name="Akrofi A.Y."/>
            <person name="Begoude B.A."/>
            <person name="Ten Hoopen G.M."/>
            <person name="Coulibaly K."/>
            <person name="Kebe B.I."/>
            <person name="Melnick R.L."/>
            <person name="Guiltinan M.J."/>
            <person name="Tyler B.M."/>
            <person name="Meinhardt L.W."/>
            <person name="Bailey B.A."/>
        </authorList>
    </citation>
    <scope>NUCLEOTIDE SEQUENCE [LARGE SCALE GENOMIC DNA]</scope>
    <source>
        <strain evidence="4">sbr112.9</strain>
    </source>
</reference>
<comment type="caution">
    <text evidence="3">The sequence shown here is derived from an EMBL/GenBank/DDBJ whole genome shotgun (WGS) entry which is preliminary data.</text>
</comment>
<evidence type="ECO:0000313" key="4">
    <source>
        <dbReference type="Proteomes" id="UP000237271"/>
    </source>
</evidence>
<accession>A0A2P4Y976</accession>
<keyword evidence="4" id="KW-1185">Reference proteome</keyword>
<organism evidence="3 4">
    <name type="scientific">Phytophthora palmivora</name>
    <dbReference type="NCBI Taxonomy" id="4796"/>
    <lineage>
        <taxon>Eukaryota</taxon>
        <taxon>Sar</taxon>
        <taxon>Stramenopiles</taxon>
        <taxon>Oomycota</taxon>
        <taxon>Peronosporomycetes</taxon>
        <taxon>Peronosporales</taxon>
        <taxon>Peronosporaceae</taxon>
        <taxon>Phytophthora</taxon>
    </lineage>
</organism>